<keyword evidence="2" id="KW-0645">Protease</keyword>
<dbReference type="GO" id="GO:0008236">
    <property type="term" value="F:serine-type peptidase activity"/>
    <property type="evidence" value="ECO:0007669"/>
    <property type="project" value="UniProtKB-KW"/>
</dbReference>
<evidence type="ECO:0000256" key="2">
    <source>
        <dbReference type="ARBA" id="ARBA00022670"/>
    </source>
</evidence>
<dbReference type="Gene3D" id="3.40.50.880">
    <property type="match status" value="1"/>
</dbReference>
<dbReference type="AlphaFoldDB" id="A0A7C4QPI8"/>
<sequence>MPVNLLLLLVFAAEPSTGPEQGTLVIVGGGRLPASIAEEFIARAGGIEGPFVLIPTANVGEEWGEAYVRRSFLARRGAEQVAVLHTRDRAVADSESFVAPLRTARGVWIDGGRQWRLADAYLDTLTHRELWNVLKRGGVIGGSSAGATIQGSYLVRGAPEGNHILMAPGHETGWGFVSSTAIDQHVLARHRQFDLYPVVCRHPHLLGLGIDEATAAVVRGRYLRVVGDSVILVHNSQEVPDDPDVPYVTLRPGDVFDLQLRLKVEASGNEARPEKRKGL</sequence>
<dbReference type="InterPro" id="IPR005320">
    <property type="entry name" value="Peptidase_S51"/>
</dbReference>
<accession>A0A7C4QPI8</accession>
<evidence type="ECO:0000256" key="4">
    <source>
        <dbReference type="ARBA" id="ARBA00022825"/>
    </source>
</evidence>
<proteinExistence type="inferred from homology"/>
<dbReference type="CDD" id="cd03145">
    <property type="entry name" value="GAT1_cyanophycinase"/>
    <property type="match status" value="1"/>
</dbReference>
<gene>
    <name evidence="5" type="ORF">ENS64_07550</name>
</gene>
<comment type="similarity">
    <text evidence="1">Belongs to the peptidase S51 family.</text>
</comment>
<evidence type="ECO:0000256" key="1">
    <source>
        <dbReference type="ARBA" id="ARBA00006534"/>
    </source>
</evidence>
<organism evidence="5">
    <name type="scientific">Schlesneria paludicola</name>
    <dbReference type="NCBI Taxonomy" id="360056"/>
    <lineage>
        <taxon>Bacteria</taxon>
        <taxon>Pseudomonadati</taxon>
        <taxon>Planctomycetota</taxon>
        <taxon>Planctomycetia</taxon>
        <taxon>Planctomycetales</taxon>
        <taxon>Planctomycetaceae</taxon>
        <taxon>Schlesneria</taxon>
    </lineage>
</organism>
<keyword evidence="4" id="KW-0720">Serine protease</keyword>
<comment type="caution">
    <text evidence="5">The sequence shown here is derived from an EMBL/GenBank/DDBJ whole genome shotgun (WGS) entry which is preliminary data.</text>
</comment>
<dbReference type="EMBL" id="DSVQ01000012">
    <property type="protein sequence ID" value="HGT39105.1"/>
    <property type="molecule type" value="Genomic_DNA"/>
</dbReference>
<keyword evidence="3" id="KW-0378">Hydrolase</keyword>
<protein>
    <submittedName>
        <fullName evidence="5">Peptidase S51</fullName>
    </submittedName>
</protein>
<reference evidence="5" key="1">
    <citation type="journal article" date="2020" name="mSystems">
        <title>Genome- and Community-Level Interaction Insights into Carbon Utilization and Element Cycling Functions of Hydrothermarchaeota in Hydrothermal Sediment.</title>
        <authorList>
            <person name="Zhou Z."/>
            <person name="Liu Y."/>
            <person name="Xu W."/>
            <person name="Pan J."/>
            <person name="Luo Z.H."/>
            <person name="Li M."/>
        </authorList>
    </citation>
    <scope>NUCLEOTIDE SEQUENCE [LARGE SCALE GENOMIC DNA]</scope>
    <source>
        <strain evidence="5">SpSt-508</strain>
    </source>
</reference>
<dbReference type="Pfam" id="PF03575">
    <property type="entry name" value="Peptidase_S51"/>
    <property type="match status" value="1"/>
</dbReference>
<dbReference type="PANTHER" id="PTHR36175">
    <property type="entry name" value="CYANOPHYCINASE"/>
    <property type="match status" value="1"/>
</dbReference>
<evidence type="ECO:0000256" key="3">
    <source>
        <dbReference type="ARBA" id="ARBA00022801"/>
    </source>
</evidence>
<evidence type="ECO:0000313" key="5">
    <source>
        <dbReference type="EMBL" id="HGT39105.1"/>
    </source>
</evidence>
<dbReference type="SUPFAM" id="SSF52317">
    <property type="entry name" value="Class I glutamine amidotransferase-like"/>
    <property type="match status" value="1"/>
</dbReference>
<dbReference type="GO" id="GO:0006508">
    <property type="term" value="P:proteolysis"/>
    <property type="evidence" value="ECO:0007669"/>
    <property type="project" value="UniProtKB-KW"/>
</dbReference>
<name>A0A7C4QPI8_9PLAN</name>
<dbReference type="InterPro" id="IPR029062">
    <property type="entry name" value="Class_I_gatase-like"/>
</dbReference>
<dbReference type="PANTHER" id="PTHR36175:SF1">
    <property type="entry name" value="CYANOPHYCINASE"/>
    <property type="match status" value="1"/>
</dbReference>